<accession>A0ABR6WMP6</accession>
<protein>
    <recommendedName>
        <fullName evidence="8">Colicin V production protein</fullName>
    </recommendedName>
</protein>
<dbReference type="PANTHER" id="PTHR37306:SF1">
    <property type="entry name" value="COLICIN V PRODUCTION PROTEIN"/>
    <property type="match status" value="1"/>
</dbReference>
<proteinExistence type="predicted"/>
<evidence type="ECO:0000256" key="2">
    <source>
        <dbReference type="ARBA" id="ARBA00022692"/>
    </source>
</evidence>
<dbReference type="RefSeq" id="WP_148604789.1">
    <property type="nucleotide sequence ID" value="NZ_RXYB01000016.1"/>
</dbReference>
<keyword evidence="7" id="KW-1185">Reference proteome</keyword>
<feature type="transmembrane region" description="Helical" evidence="5">
    <location>
        <begin position="29"/>
        <end position="55"/>
    </location>
</feature>
<evidence type="ECO:0000256" key="4">
    <source>
        <dbReference type="ARBA" id="ARBA00023136"/>
    </source>
</evidence>
<reference evidence="6 7" key="1">
    <citation type="journal article" date="2020" name="mSystems">
        <title>Defining Genomic and Predicted Metabolic Features of the Acetobacterium Genus.</title>
        <authorList>
            <person name="Ross D.E."/>
            <person name="Marshall C.W."/>
            <person name="Gulliver D."/>
            <person name="May H.D."/>
            <person name="Norman R.S."/>
        </authorList>
    </citation>
    <scope>NUCLEOTIDE SEQUENCE [LARGE SCALE GENOMIC DNA]</scope>
    <source>
        <strain evidence="6 7">DSM 9173</strain>
    </source>
</reference>
<evidence type="ECO:0000256" key="1">
    <source>
        <dbReference type="ARBA" id="ARBA00004141"/>
    </source>
</evidence>
<evidence type="ECO:0000313" key="7">
    <source>
        <dbReference type="Proteomes" id="UP000653358"/>
    </source>
</evidence>
<organism evidence="6 7">
    <name type="scientific">Acetobacterium tundrae</name>
    <dbReference type="NCBI Taxonomy" id="132932"/>
    <lineage>
        <taxon>Bacteria</taxon>
        <taxon>Bacillati</taxon>
        <taxon>Bacillota</taxon>
        <taxon>Clostridia</taxon>
        <taxon>Eubacteriales</taxon>
        <taxon>Eubacteriaceae</taxon>
        <taxon>Acetobacterium</taxon>
    </lineage>
</organism>
<comment type="subcellular location">
    <subcellularLocation>
        <location evidence="1">Membrane</location>
        <topology evidence="1">Multi-pass membrane protein</topology>
    </subcellularLocation>
</comment>
<dbReference type="InterPro" id="IPR003825">
    <property type="entry name" value="Colicin-V_CvpA"/>
</dbReference>
<feature type="transmembrane region" description="Helical" evidence="5">
    <location>
        <begin position="6"/>
        <end position="22"/>
    </location>
</feature>
<evidence type="ECO:0008006" key="8">
    <source>
        <dbReference type="Google" id="ProtNLM"/>
    </source>
</evidence>
<keyword evidence="2 5" id="KW-0812">Transmembrane</keyword>
<comment type="caution">
    <text evidence="6">The sequence shown here is derived from an EMBL/GenBank/DDBJ whole genome shotgun (WGS) entry which is preliminary data.</text>
</comment>
<gene>
    <name evidence="6" type="ORF">GH807_11940</name>
</gene>
<dbReference type="EMBL" id="WJBB01000015">
    <property type="protein sequence ID" value="MBC3797754.1"/>
    <property type="molecule type" value="Genomic_DNA"/>
</dbReference>
<evidence type="ECO:0000313" key="6">
    <source>
        <dbReference type="EMBL" id="MBC3797754.1"/>
    </source>
</evidence>
<sequence length="213" mass="22864">MSLTSLDLICILICAISGLIGYKRGAINTLISFGGFIASFTIAWIFSPMLGNWLIGLGMFDRLMEKINVEAVAQSLIDVGQQSVLVNDATTQAIINGGQSMLNQSLSAMTESLTHGIAQGISFLIIVFAVSIIVWMLQIIFRGVSKIPIIGGINRLLGLLIGLVLALCLLGVVLWVCTLLNVYTGGAANLPTYEESTLFQIGLPWIMNFVGIQ</sequence>
<name>A0ABR6WMP6_9FIRM</name>
<keyword evidence="3 5" id="KW-1133">Transmembrane helix</keyword>
<evidence type="ECO:0000256" key="3">
    <source>
        <dbReference type="ARBA" id="ARBA00022989"/>
    </source>
</evidence>
<feature type="transmembrane region" description="Helical" evidence="5">
    <location>
        <begin position="121"/>
        <end position="144"/>
    </location>
</feature>
<feature type="transmembrane region" description="Helical" evidence="5">
    <location>
        <begin position="156"/>
        <end position="183"/>
    </location>
</feature>
<dbReference type="Proteomes" id="UP000653358">
    <property type="component" value="Unassembled WGS sequence"/>
</dbReference>
<dbReference type="Pfam" id="PF02674">
    <property type="entry name" value="Colicin_V"/>
    <property type="match status" value="1"/>
</dbReference>
<dbReference type="PANTHER" id="PTHR37306">
    <property type="entry name" value="COLICIN V PRODUCTION PROTEIN"/>
    <property type="match status" value="1"/>
</dbReference>
<evidence type="ECO:0000256" key="5">
    <source>
        <dbReference type="SAM" id="Phobius"/>
    </source>
</evidence>
<keyword evidence="4 5" id="KW-0472">Membrane</keyword>